<dbReference type="PANTHER" id="PTHR40057">
    <property type="entry name" value="SLR1162 PROTEIN"/>
    <property type="match status" value="1"/>
</dbReference>
<keyword evidence="1" id="KW-0472">Membrane</keyword>
<feature type="domain" description="ABM" evidence="2">
    <location>
        <begin position="12"/>
        <end position="80"/>
    </location>
</feature>
<evidence type="ECO:0000256" key="1">
    <source>
        <dbReference type="SAM" id="Phobius"/>
    </source>
</evidence>
<name>A0A3N2CVB2_9ACTN</name>
<dbReference type="RefSeq" id="WP_211332523.1">
    <property type="nucleotide sequence ID" value="NZ_RKHO01000001.1"/>
</dbReference>
<evidence type="ECO:0000313" key="3">
    <source>
        <dbReference type="EMBL" id="ROR91480.1"/>
    </source>
</evidence>
<comment type="caution">
    <text evidence="3">The sequence shown here is derived from an EMBL/GenBank/DDBJ whole genome shotgun (WGS) entry which is preliminary data.</text>
</comment>
<protein>
    <recommendedName>
        <fullName evidence="2">ABM domain-containing protein</fullName>
    </recommendedName>
</protein>
<reference evidence="3 4" key="1">
    <citation type="submission" date="2018-11" db="EMBL/GenBank/DDBJ databases">
        <title>Sequencing the genomes of 1000 actinobacteria strains.</title>
        <authorList>
            <person name="Klenk H.-P."/>
        </authorList>
    </citation>
    <scope>NUCLEOTIDE SEQUENCE [LARGE SCALE GENOMIC DNA]</scope>
    <source>
        <strain evidence="3 4">DSM 12652</strain>
    </source>
</reference>
<dbReference type="PANTHER" id="PTHR40057:SF1">
    <property type="entry name" value="SLR1162 PROTEIN"/>
    <property type="match status" value="1"/>
</dbReference>
<dbReference type="AlphaFoldDB" id="A0A3N2CVB2"/>
<dbReference type="InterPro" id="IPR007138">
    <property type="entry name" value="ABM_dom"/>
</dbReference>
<feature type="transmembrane region" description="Helical" evidence="1">
    <location>
        <begin position="158"/>
        <end position="178"/>
    </location>
</feature>
<dbReference type="SUPFAM" id="SSF54909">
    <property type="entry name" value="Dimeric alpha+beta barrel"/>
    <property type="match status" value="1"/>
</dbReference>
<accession>A0A3N2CVB2</accession>
<dbReference type="Gene3D" id="3.30.70.100">
    <property type="match status" value="1"/>
</dbReference>
<keyword evidence="4" id="KW-1185">Reference proteome</keyword>
<organism evidence="3 4">
    <name type="scientific">Nocardioides aurantiacus</name>
    <dbReference type="NCBI Taxonomy" id="86796"/>
    <lineage>
        <taxon>Bacteria</taxon>
        <taxon>Bacillati</taxon>
        <taxon>Actinomycetota</taxon>
        <taxon>Actinomycetes</taxon>
        <taxon>Propionibacteriales</taxon>
        <taxon>Nocardioidaceae</taxon>
        <taxon>Nocardioides</taxon>
    </lineage>
</organism>
<dbReference type="InterPro" id="IPR011008">
    <property type="entry name" value="Dimeric_a/b-barrel"/>
</dbReference>
<evidence type="ECO:0000259" key="2">
    <source>
        <dbReference type="Pfam" id="PF03992"/>
    </source>
</evidence>
<feature type="transmembrane region" description="Helical" evidence="1">
    <location>
        <begin position="133"/>
        <end position="152"/>
    </location>
</feature>
<evidence type="ECO:0000313" key="4">
    <source>
        <dbReference type="Proteomes" id="UP000281738"/>
    </source>
</evidence>
<keyword evidence="1" id="KW-1133">Transmembrane helix</keyword>
<dbReference type="InterPro" id="IPR038762">
    <property type="entry name" value="ABM_predict"/>
</dbReference>
<gene>
    <name evidence="3" type="ORF">EDD33_2349</name>
</gene>
<dbReference type="Pfam" id="PF03992">
    <property type="entry name" value="ABM"/>
    <property type="match status" value="1"/>
</dbReference>
<dbReference type="Proteomes" id="UP000281738">
    <property type="component" value="Unassembled WGS sequence"/>
</dbReference>
<sequence length="191" mass="21230">MSEVAGALNGAVTVSIVRHVAPENAAQMVAWVRAGSSLAERFEGFLGTGWVRSAPGSDAWHMLYRFADHASLEAWESSPQRAWWLGSAQGLVGESRVERRTGIEGWFEEPASRDVEDLRPAAPAPPRWKQATVIWLAFFPLSLVLGSLLSATGLELALVVRTFLTTLVATPIMTYALLPWMTKRFEWWLHR</sequence>
<keyword evidence="1" id="KW-0812">Transmembrane</keyword>
<proteinExistence type="predicted"/>
<dbReference type="EMBL" id="RKHO01000001">
    <property type="protein sequence ID" value="ROR91480.1"/>
    <property type="molecule type" value="Genomic_DNA"/>
</dbReference>